<comment type="caution">
    <text evidence="6">The sequence shown here is derived from an EMBL/GenBank/DDBJ whole genome shotgun (WGS) entry which is preliminary data.</text>
</comment>
<evidence type="ECO:0000259" key="5">
    <source>
        <dbReference type="Pfam" id="PF09258"/>
    </source>
</evidence>
<evidence type="ECO:0000256" key="3">
    <source>
        <dbReference type="ARBA" id="ARBA00023136"/>
    </source>
</evidence>
<evidence type="ECO:0000256" key="1">
    <source>
        <dbReference type="ARBA" id="ARBA00004370"/>
    </source>
</evidence>
<name>A0A507EYJ0_9FUNG</name>
<dbReference type="GO" id="GO:0016020">
    <property type="term" value="C:membrane"/>
    <property type="evidence" value="ECO:0007669"/>
    <property type="project" value="UniProtKB-SubCell"/>
</dbReference>
<feature type="domain" description="Glycosyl transferase 64" evidence="5">
    <location>
        <begin position="557"/>
        <end position="840"/>
    </location>
</feature>
<evidence type="ECO:0000313" key="7">
    <source>
        <dbReference type="Proteomes" id="UP000320333"/>
    </source>
</evidence>
<dbReference type="PANTHER" id="PTHR48261:SF2">
    <property type="entry name" value="ACETYLGLUCOSAMINYLTRANSFERASE"/>
    <property type="match status" value="1"/>
</dbReference>
<dbReference type="AlphaFoldDB" id="A0A507EYJ0"/>
<dbReference type="EMBL" id="QEAP01000358">
    <property type="protein sequence ID" value="TPX68427.1"/>
    <property type="molecule type" value="Genomic_DNA"/>
</dbReference>
<keyword evidence="2" id="KW-0808">Transferase</keyword>
<keyword evidence="4" id="KW-1015">Disulfide bond</keyword>
<dbReference type="OrthoDB" id="2014201at2759"/>
<gene>
    <name evidence="6" type="ORF">CcCBS67573_g07203</name>
</gene>
<dbReference type="GO" id="GO:0016757">
    <property type="term" value="F:glycosyltransferase activity"/>
    <property type="evidence" value="ECO:0007669"/>
    <property type="project" value="InterPro"/>
</dbReference>
<dbReference type="Gene3D" id="3.90.550.10">
    <property type="entry name" value="Spore Coat Polysaccharide Biosynthesis Protein SpsA, Chain A"/>
    <property type="match status" value="1"/>
</dbReference>
<evidence type="ECO:0000256" key="4">
    <source>
        <dbReference type="ARBA" id="ARBA00023157"/>
    </source>
</evidence>
<keyword evidence="3" id="KW-0472">Membrane</keyword>
<evidence type="ECO:0000256" key="2">
    <source>
        <dbReference type="ARBA" id="ARBA00022679"/>
    </source>
</evidence>
<comment type="subcellular location">
    <subcellularLocation>
        <location evidence="1">Membrane</location>
    </subcellularLocation>
</comment>
<protein>
    <recommendedName>
        <fullName evidence="5">Glycosyl transferase 64 domain-containing protein</fullName>
    </recommendedName>
</protein>
<dbReference type="SUPFAM" id="SSF53448">
    <property type="entry name" value="Nucleotide-diphospho-sugar transferases"/>
    <property type="match status" value="1"/>
</dbReference>
<dbReference type="PANTHER" id="PTHR48261">
    <property type="entry name" value="ACETYLGLUCOSAMINYLTRANSFERASE"/>
    <property type="match status" value="1"/>
</dbReference>
<sequence length="857" mass="96771">MCIIGEANTHSDVEEFQRLWNFAFPGFFNIPSTQSMGLSVDPRMNWTPVFSADAVTFPESILASVEQASMRYTCENYMILTSNLNQLQFSSSELGENMAASLSTILDEYWPAIAAFSHSLSSTERPVAKVQALAEVDTRVVILHHSILPLFIHTQHPTEMGGGGHLQHFDTFTNLASALLFQESALQINTIHLSPPNAKPAKSPPTDSALLHFGRRSGESLEDYDIYWEPKLQSAQCSSPLFMNKTLIAPRIASLFNLHHPYFANNPWIASHAKANTLHFKVHIFTPFHRSNNFDRLYESINLAKRIHSRVSIHVHVDSFNSTADSKKTLKFLQSLQSRHGTVHVHVHAVRVKEFDRSHSRDAANLWMPTQKNEFAIFLGEQTVASERLFEYAEASTLAYFFNHTASKQVERLGLLGISLVNTNVSLGVDAGTPFLFQQPNEDAILFAPEPWIEFVKWKMQLPVWIDPLIPDSPTNSWPRDSWAKYLLRFMVQHGKTFLFSNWVSPLVTINSQTHTNSLPVSPFPPLESLKSFDAYKRQTTLTLSLGEAVASFDICTMVMQVYSRTSTFLDRLAHYHTLPFLSSIIIVWNNLNTPPPAHINHPESNTFKPNAPTFAIPIHILQQPQNSMNNRFKPFKELGGSQCVIAMDDDWDFPHVKLVAAIRAWQTGGYERLVGFQQQGRVHVPSTAKKVSLSDLRVSGIQSDAVYAKEAVSVKYKYGKNVQLQKAGVSILMPSATVYHAKYHHMYTYALPERARAVVQELTNCDDILFNMMVANATRAGPVVLADGDRVEKALVFDKAGQIDGLWKDKEHWAKRLWCMNYFVEHVFDGKMPLISTRVVKGRKRRRGDAVKAKRG</sequence>
<dbReference type="InterPro" id="IPR029044">
    <property type="entry name" value="Nucleotide-diphossugar_trans"/>
</dbReference>
<keyword evidence="7" id="KW-1185">Reference proteome</keyword>
<evidence type="ECO:0000313" key="6">
    <source>
        <dbReference type="EMBL" id="TPX68427.1"/>
    </source>
</evidence>
<dbReference type="Pfam" id="PF09258">
    <property type="entry name" value="Glyco_transf_64"/>
    <property type="match status" value="1"/>
</dbReference>
<organism evidence="6 7">
    <name type="scientific">Chytriomyces confervae</name>
    <dbReference type="NCBI Taxonomy" id="246404"/>
    <lineage>
        <taxon>Eukaryota</taxon>
        <taxon>Fungi</taxon>
        <taxon>Fungi incertae sedis</taxon>
        <taxon>Chytridiomycota</taxon>
        <taxon>Chytridiomycota incertae sedis</taxon>
        <taxon>Chytridiomycetes</taxon>
        <taxon>Chytridiales</taxon>
        <taxon>Chytriomycetaceae</taxon>
        <taxon>Chytriomyces</taxon>
    </lineage>
</organism>
<dbReference type="Proteomes" id="UP000320333">
    <property type="component" value="Unassembled WGS sequence"/>
</dbReference>
<proteinExistence type="predicted"/>
<reference evidence="6 7" key="1">
    <citation type="journal article" date="2019" name="Sci. Rep.">
        <title>Comparative genomics of chytrid fungi reveal insights into the obligate biotrophic and pathogenic lifestyle of Synchytrium endobioticum.</title>
        <authorList>
            <person name="van de Vossenberg B.T.L.H."/>
            <person name="Warris S."/>
            <person name="Nguyen H.D.T."/>
            <person name="van Gent-Pelzer M.P.E."/>
            <person name="Joly D.L."/>
            <person name="van de Geest H.C."/>
            <person name="Bonants P.J.M."/>
            <person name="Smith D.S."/>
            <person name="Levesque C.A."/>
            <person name="van der Lee T.A.J."/>
        </authorList>
    </citation>
    <scope>NUCLEOTIDE SEQUENCE [LARGE SCALE GENOMIC DNA]</scope>
    <source>
        <strain evidence="6 7">CBS 675.73</strain>
    </source>
</reference>
<dbReference type="InterPro" id="IPR015338">
    <property type="entry name" value="GT64_dom"/>
</dbReference>
<dbReference type="InterPro" id="IPR004263">
    <property type="entry name" value="Exostosin"/>
</dbReference>
<accession>A0A507EYJ0</accession>